<keyword evidence="1" id="KW-0732">Signal</keyword>
<keyword evidence="3" id="KW-1185">Reference proteome</keyword>
<gene>
    <name evidence="2" type="ORF">SAMN06265350_108101</name>
</gene>
<accession>A0A521DTE6</accession>
<evidence type="ECO:0000256" key="1">
    <source>
        <dbReference type="SAM" id="SignalP"/>
    </source>
</evidence>
<evidence type="ECO:0000313" key="2">
    <source>
        <dbReference type="EMBL" id="SMO74895.1"/>
    </source>
</evidence>
<dbReference type="RefSeq" id="WP_142604386.1">
    <property type="nucleotide sequence ID" value="NZ_FXSZ01000008.1"/>
</dbReference>
<name>A0A521DTE6_9SPHI</name>
<dbReference type="Proteomes" id="UP000315971">
    <property type="component" value="Unassembled WGS sequence"/>
</dbReference>
<evidence type="ECO:0000313" key="3">
    <source>
        <dbReference type="Proteomes" id="UP000315971"/>
    </source>
</evidence>
<evidence type="ECO:0008006" key="4">
    <source>
        <dbReference type="Google" id="ProtNLM"/>
    </source>
</evidence>
<proteinExistence type="predicted"/>
<feature type="chain" id="PRO_5021969229" description="T9SS C-terminal target domain-containing protein" evidence="1">
    <location>
        <begin position="22"/>
        <end position="486"/>
    </location>
</feature>
<dbReference type="AlphaFoldDB" id="A0A521DTE6"/>
<sequence length="486" mass="51428">MKKIVFSIAAVLLLGTVACQKNNDGDIAPSDPSLDTLRGQITADRTLDASKTYYLDGPVFVKNNATLTIKEGVIVKAIKTGKTKATANSSSFLVITRGCKIEATGTQTKPVVFTSAQPAGSRATADWGGVMLLGNAKVNSSFGGVASRRQMEGFSDNDGAAYGQDIVGGGDNDADNSGTLKYVRIEFAGIALSNKPNSELNSLTFIGVGSGTTIDHVQSSFSGDDSFEWFGGTVNCKYLVAYRGLDDDFDTDNGFSGKVQFGLSIRDKDISDTGLPGNSNGFESDNDELGTDNAPLTNPVFSNITFIGPYSINNGANIPANHVFTRAAHIRRNSRLSAFNCVFTGYPNGIYIDGDKSATAALGNTLEIKNSFVGTITGTIGGNVGKKVSTNSLTFDAQAWFTTAAFGNDISIDNIADFKFANMSGDLKTIDARPIAGSPLLNKASFSSSAKIQNAFFKPVTYVGAFDVNDTWLTGWTNFDPKNATY</sequence>
<feature type="signal peptide" evidence="1">
    <location>
        <begin position="1"/>
        <end position="21"/>
    </location>
</feature>
<dbReference type="OrthoDB" id="1521716at2"/>
<dbReference type="EMBL" id="FXSZ01000008">
    <property type="protein sequence ID" value="SMO74895.1"/>
    <property type="molecule type" value="Genomic_DNA"/>
</dbReference>
<organism evidence="2 3">
    <name type="scientific">Solitalea koreensis</name>
    <dbReference type="NCBI Taxonomy" id="543615"/>
    <lineage>
        <taxon>Bacteria</taxon>
        <taxon>Pseudomonadati</taxon>
        <taxon>Bacteroidota</taxon>
        <taxon>Sphingobacteriia</taxon>
        <taxon>Sphingobacteriales</taxon>
        <taxon>Sphingobacteriaceae</taxon>
        <taxon>Solitalea</taxon>
    </lineage>
</organism>
<dbReference type="PROSITE" id="PS51257">
    <property type="entry name" value="PROKAR_LIPOPROTEIN"/>
    <property type="match status" value="1"/>
</dbReference>
<protein>
    <recommendedName>
        <fullName evidence="4">T9SS C-terminal target domain-containing protein</fullName>
    </recommendedName>
</protein>
<dbReference type="PANTHER" id="PTHR41339">
    <property type="entry name" value="LIPL48"/>
    <property type="match status" value="1"/>
</dbReference>
<reference evidence="2 3" key="1">
    <citation type="submission" date="2017-05" db="EMBL/GenBank/DDBJ databases">
        <authorList>
            <person name="Varghese N."/>
            <person name="Submissions S."/>
        </authorList>
    </citation>
    <scope>NUCLEOTIDE SEQUENCE [LARGE SCALE GENOMIC DNA]</scope>
    <source>
        <strain evidence="2 3">DSM 21342</strain>
    </source>
</reference>
<dbReference type="PANTHER" id="PTHR41339:SF1">
    <property type="entry name" value="SECRETED PROTEIN"/>
    <property type="match status" value="1"/>
</dbReference>